<dbReference type="PANTHER" id="PTHR11258:SF13">
    <property type="entry name" value="2'-5'-OLIGOADENYLATE SYNTHASE 1"/>
    <property type="match status" value="1"/>
</dbReference>
<dbReference type="SUPFAM" id="SSF81631">
    <property type="entry name" value="PAP/OAS1 substrate-binding domain"/>
    <property type="match status" value="1"/>
</dbReference>
<dbReference type="SUPFAM" id="SSF81301">
    <property type="entry name" value="Nucleotidyltransferase"/>
    <property type="match status" value="1"/>
</dbReference>
<keyword evidence="2" id="KW-0399">Innate immunity</keyword>
<dbReference type="GeneID" id="105740875"/>
<dbReference type="GO" id="GO:0045071">
    <property type="term" value="P:negative regulation of viral genome replication"/>
    <property type="evidence" value="ECO:0007669"/>
    <property type="project" value="TreeGrafter"/>
</dbReference>
<dbReference type="GO" id="GO:0003725">
    <property type="term" value="F:double-stranded RNA binding"/>
    <property type="evidence" value="ECO:0007669"/>
    <property type="project" value="TreeGrafter"/>
</dbReference>
<dbReference type="Gene3D" id="1.10.1410.20">
    <property type="entry name" value="2'-5'-oligoadenylate synthetase 1, domain 2"/>
    <property type="match status" value="1"/>
</dbReference>
<protein>
    <submittedName>
        <fullName evidence="8">2'-5'-oligoadenylate synthase 1-like</fullName>
    </submittedName>
</protein>
<keyword evidence="5" id="KW-0051">Antiviral defense</keyword>
<evidence type="ECO:0000256" key="3">
    <source>
        <dbReference type="ARBA" id="ARBA00022859"/>
    </source>
</evidence>
<evidence type="ECO:0000256" key="5">
    <source>
        <dbReference type="ARBA" id="ARBA00023118"/>
    </source>
</evidence>
<dbReference type="AlphaFoldDB" id="A0A6P6EV52"/>
<evidence type="ECO:0000313" key="8">
    <source>
        <dbReference type="RefSeq" id="XP_023576205.1"/>
    </source>
</evidence>
<dbReference type="Gene3D" id="3.30.460.10">
    <property type="entry name" value="Beta Polymerase, domain 2"/>
    <property type="match status" value="1"/>
</dbReference>
<dbReference type="RefSeq" id="XP_023576205.1">
    <property type="nucleotide sequence ID" value="XM_023720437.1"/>
</dbReference>
<gene>
    <name evidence="8" type="primary">LOC105740875</name>
</gene>
<dbReference type="InterPro" id="IPR043519">
    <property type="entry name" value="NT_sf"/>
</dbReference>
<keyword evidence="4" id="KW-0694">RNA-binding</keyword>
<dbReference type="PROSITE" id="PS00833">
    <property type="entry name" value="25A_SYNTH_2"/>
    <property type="match status" value="1"/>
</dbReference>
<dbReference type="PROSITE" id="PS50152">
    <property type="entry name" value="25A_SYNTH_3"/>
    <property type="match status" value="1"/>
</dbReference>
<organism evidence="7 8">
    <name type="scientific">Octodon degus</name>
    <name type="common">Degu</name>
    <name type="synonym">Sciurus degus</name>
    <dbReference type="NCBI Taxonomy" id="10160"/>
    <lineage>
        <taxon>Eukaryota</taxon>
        <taxon>Metazoa</taxon>
        <taxon>Chordata</taxon>
        <taxon>Craniata</taxon>
        <taxon>Vertebrata</taxon>
        <taxon>Euteleostomi</taxon>
        <taxon>Mammalia</taxon>
        <taxon>Eutheria</taxon>
        <taxon>Euarchontoglires</taxon>
        <taxon>Glires</taxon>
        <taxon>Rodentia</taxon>
        <taxon>Hystricomorpha</taxon>
        <taxon>Octodontidae</taxon>
        <taxon>Octodon</taxon>
    </lineage>
</organism>
<evidence type="ECO:0000313" key="7">
    <source>
        <dbReference type="Proteomes" id="UP000515203"/>
    </source>
</evidence>
<reference evidence="8" key="1">
    <citation type="submission" date="2025-08" db="UniProtKB">
        <authorList>
            <consortium name="RefSeq"/>
        </authorList>
    </citation>
    <scope>IDENTIFICATION</scope>
</reference>
<dbReference type="GO" id="GO:0051607">
    <property type="term" value="P:defense response to virus"/>
    <property type="evidence" value="ECO:0007669"/>
    <property type="project" value="UniProtKB-KW"/>
</dbReference>
<dbReference type="GO" id="GO:0016020">
    <property type="term" value="C:membrane"/>
    <property type="evidence" value="ECO:0007669"/>
    <property type="project" value="TreeGrafter"/>
</dbReference>
<dbReference type="Proteomes" id="UP000515203">
    <property type="component" value="Unplaced"/>
</dbReference>
<dbReference type="FunFam" id="1.10.1410.20:FF:000001">
    <property type="entry name" value="2'-5'-oligoadenylate synthetase 1"/>
    <property type="match status" value="1"/>
</dbReference>
<dbReference type="Pfam" id="PF10421">
    <property type="entry name" value="OAS1_C"/>
    <property type="match status" value="1"/>
</dbReference>
<feature type="domain" description="2'-5'-oligoadenylate synthetase 1" evidence="6">
    <location>
        <begin position="112"/>
        <end position="294"/>
    </location>
</feature>
<proteinExistence type="inferred from homology"/>
<dbReference type="OrthoDB" id="1885901at2759"/>
<dbReference type="InterPro" id="IPR018952">
    <property type="entry name" value="2-5-oligoAdlate_synth_1_dom2/C"/>
</dbReference>
<keyword evidence="7" id="KW-1185">Reference proteome</keyword>
<dbReference type="GO" id="GO:0005654">
    <property type="term" value="C:nucleoplasm"/>
    <property type="evidence" value="ECO:0007669"/>
    <property type="project" value="TreeGrafter"/>
</dbReference>
<keyword evidence="3" id="KW-0391">Immunity</keyword>
<evidence type="ECO:0000259" key="6">
    <source>
        <dbReference type="Pfam" id="PF10421"/>
    </source>
</evidence>
<dbReference type="GO" id="GO:0001730">
    <property type="term" value="F:2'-5'-oligoadenylate synthetase activity"/>
    <property type="evidence" value="ECO:0007669"/>
    <property type="project" value="TreeGrafter"/>
</dbReference>
<name>A0A6P6EV52_OCTDE</name>
<dbReference type="GO" id="GO:0005829">
    <property type="term" value="C:cytosol"/>
    <property type="evidence" value="ECO:0007669"/>
    <property type="project" value="TreeGrafter"/>
</dbReference>
<dbReference type="GO" id="GO:0045087">
    <property type="term" value="P:innate immune response"/>
    <property type="evidence" value="ECO:0007669"/>
    <property type="project" value="UniProtKB-KW"/>
</dbReference>
<accession>A0A6P6EV52</accession>
<dbReference type="InterPro" id="IPR006117">
    <property type="entry name" value="2-5OAS_C_CS"/>
</dbReference>
<evidence type="ECO:0000256" key="2">
    <source>
        <dbReference type="ARBA" id="ARBA00022588"/>
    </source>
</evidence>
<comment type="similarity">
    <text evidence="1">Belongs to the 2-5A synthase family.</text>
</comment>
<sequence length="296" mass="34489">MALWGRFSGKGTTLKDQYNADLVIFLANLQSFQDQILRREEFIREIRQDLEVFRRCTKADIFELKIKAQDSSNPWVLSFLLSSPRFIGATVEFNVLLAFDVLGHRSIPAAKQPDPKIYIKLIEECTSQQTEGEFSSCFIELQKDFVKRRPAKVKRLIRLVKRWYQLCKEKLGSPLPLQYALELLTIYAWESRSGRSHFNMAQGFKTVLELIMGYQQLSSYWMEYYDFANPKIRDYLISQLRKPRPVILDPADPTGNLGGSDPERWRRLAQEAEAWLSYLCVPGENSSHLESWKCSR</sequence>
<dbReference type="InParanoid" id="A0A6P6EV52"/>
<evidence type="ECO:0000256" key="4">
    <source>
        <dbReference type="ARBA" id="ARBA00022884"/>
    </source>
</evidence>
<dbReference type="PANTHER" id="PTHR11258">
    <property type="entry name" value="2-5 OLIGOADENYLATE SYNTHETASE"/>
    <property type="match status" value="1"/>
</dbReference>
<evidence type="ECO:0000256" key="1">
    <source>
        <dbReference type="ARBA" id="ARBA00009526"/>
    </source>
</evidence>